<accession>A0A8J2XBQ0</accession>
<evidence type="ECO:0000256" key="1">
    <source>
        <dbReference type="ARBA" id="ARBA00004141"/>
    </source>
</evidence>
<dbReference type="SUPFAM" id="SSF103473">
    <property type="entry name" value="MFS general substrate transporter"/>
    <property type="match status" value="1"/>
</dbReference>
<organism evidence="6 7">
    <name type="scientific">Zygosaccharomyces bailii (strain CLIB 213 / ATCC 58445 / CBS 680 / BCRC 21525 / NBRC 1098 / NCYC 1416 / NRRL Y-2227)</name>
    <dbReference type="NCBI Taxonomy" id="1333698"/>
    <lineage>
        <taxon>Eukaryota</taxon>
        <taxon>Fungi</taxon>
        <taxon>Dikarya</taxon>
        <taxon>Ascomycota</taxon>
        <taxon>Saccharomycotina</taxon>
        <taxon>Saccharomycetes</taxon>
        <taxon>Saccharomycetales</taxon>
        <taxon>Saccharomycetaceae</taxon>
        <taxon>Zygosaccharomyces</taxon>
    </lineage>
</organism>
<feature type="transmembrane region" description="Helical" evidence="5">
    <location>
        <begin position="447"/>
        <end position="469"/>
    </location>
</feature>
<evidence type="ECO:0000256" key="4">
    <source>
        <dbReference type="ARBA" id="ARBA00023136"/>
    </source>
</evidence>
<evidence type="ECO:0000256" key="5">
    <source>
        <dbReference type="SAM" id="Phobius"/>
    </source>
</evidence>
<feature type="transmembrane region" description="Helical" evidence="5">
    <location>
        <begin position="61"/>
        <end position="87"/>
    </location>
</feature>
<feature type="transmembrane region" description="Helical" evidence="5">
    <location>
        <begin position="340"/>
        <end position="363"/>
    </location>
</feature>
<comment type="subcellular location">
    <subcellularLocation>
        <location evidence="1">Membrane</location>
        <topology evidence="1">Multi-pass membrane protein</topology>
    </subcellularLocation>
</comment>
<feature type="transmembrane region" description="Helical" evidence="5">
    <location>
        <begin position="107"/>
        <end position="127"/>
    </location>
</feature>
<name>A0A8J2XBQ0_ZYGB2</name>
<evidence type="ECO:0000256" key="3">
    <source>
        <dbReference type="ARBA" id="ARBA00022989"/>
    </source>
</evidence>
<dbReference type="Proteomes" id="UP000019375">
    <property type="component" value="Unassembled WGS sequence"/>
</dbReference>
<dbReference type="GO" id="GO:0022857">
    <property type="term" value="F:transmembrane transporter activity"/>
    <property type="evidence" value="ECO:0007669"/>
    <property type="project" value="InterPro"/>
</dbReference>
<dbReference type="OrthoDB" id="3026777at2759"/>
<keyword evidence="3 5" id="KW-1133">Transmembrane helix</keyword>
<dbReference type="GO" id="GO:0016020">
    <property type="term" value="C:membrane"/>
    <property type="evidence" value="ECO:0007669"/>
    <property type="project" value="UniProtKB-SubCell"/>
</dbReference>
<dbReference type="PANTHER" id="PTHR23507:SF1">
    <property type="entry name" value="FI18259P1-RELATED"/>
    <property type="match status" value="1"/>
</dbReference>
<dbReference type="EMBL" id="HG316459">
    <property type="protein sequence ID" value="CDF90307.1"/>
    <property type="molecule type" value="Genomic_DNA"/>
</dbReference>
<feature type="transmembrane region" description="Helical" evidence="5">
    <location>
        <begin position="139"/>
        <end position="161"/>
    </location>
</feature>
<proteinExistence type="predicted"/>
<gene>
    <name evidence="6" type="ORF">BN860_05534g</name>
</gene>
<keyword evidence="2 5" id="KW-0812">Transmembrane</keyword>
<keyword evidence="4 5" id="KW-0472">Membrane</keyword>
<protein>
    <submittedName>
        <fullName evidence="6">ZYBA0S06-05534g1_1</fullName>
    </submittedName>
</protein>
<dbReference type="Gene3D" id="1.20.1250.20">
    <property type="entry name" value="MFS general substrate transporter like domains"/>
    <property type="match status" value="1"/>
</dbReference>
<dbReference type="AlphaFoldDB" id="A0A8J2XBQ0"/>
<feature type="transmembrane region" description="Helical" evidence="5">
    <location>
        <begin position="167"/>
        <end position="193"/>
    </location>
</feature>
<feature type="transmembrane region" description="Helical" evidence="5">
    <location>
        <begin position="205"/>
        <end position="226"/>
    </location>
</feature>
<feature type="transmembrane region" description="Helical" evidence="5">
    <location>
        <begin position="475"/>
        <end position="494"/>
    </location>
</feature>
<dbReference type="Pfam" id="PF07690">
    <property type="entry name" value="MFS_1"/>
    <property type="match status" value="1"/>
</dbReference>
<dbReference type="PANTHER" id="PTHR23507">
    <property type="entry name" value="ZGC:174356"/>
    <property type="match status" value="1"/>
</dbReference>
<feature type="transmembrane region" description="Helical" evidence="5">
    <location>
        <begin position="238"/>
        <end position="258"/>
    </location>
</feature>
<evidence type="ECO:0000313" key="7">
    <source>
        <dbReference type="Proteomes" id="UP000019375"/>
    </source>
</evidence>
<feature type="transmembrane region" description="Helical" evidence="5">
    <location>
        <begin position="383"/>
        <end position="401"/>
    </location>
</feature>
<evidence type="ECO:0000256" key="2">
    <source>
        <dbReference type="ARBA" id="ARBA00022692"/>
    </source>
</evidence>
<keyword evidence="7" id="KW-1185">Reference proteome</keyword>
<feature type="transmembrane region" description="Helical" evidence="5">
    <location>
        <begin position="407"/>
        <end position="426"/>
    </location>
</feature>
<dbReference type="InterPro" id="IPR011701">
    <property type="entry name" value="MFS"/>
</dbReference>
<reference evidence="7" key="1">
    <citation type="journal article" date="2013" name="Genome Announc.">
        <title>Genome sequence of the food spoilage yeast Zygosaccharomyces bailii CLIB 213(T).</title>
        <authorList>
            <person name="Galeote V."/>
            <person name="Bigey F."/>
            <person name="Devillers H."/>
            <person name="Neuveglise C."/>
            <person name="Dequin S."/>
        </authorList>
    </citation>
    <scope>NUCLEOTIDE SEQUENCE [LARGE SCALE GENOMIC DNA]</scope>
    <source>
        <strain evidence="7">CLIB 213 / ATCC 58445 / CBS 680 / CCRC 21525 / NBRC 1098 / NCYC 1416 / NRRL Y-2227</strain>
    </source>
</reference>
<dbReference type="InterPro" id="IPR036259">
    <property type="entry name" value="MFS_trans_sf"/>
</dbReference>
<feature type="transmembrane region" description="Helical" evidence="5">
    <location>
        <begin position="304"/>
        <end position="328"/>
    </location>
</feature>
<evidence type="ECO:0000313" key="6">
    <source>
        <dbReference type="EMBL" id="CDF90307.1"/>
    </source>
</evidence>
<sequence>MENTVDQEESSSLLGKAKQPAVILTESVCETMDEDEMEDHRWRQEVHELHKDTGFIGRPSLGILSVLLALMTLGEMLCWTPMISLLMRKVCVSDNCDPVKVQETMSSISSSTMVLSGLLGMSLAGPWGQLSDRMGRVRVFGYMTLIRLVGHGLHLISLSPWCFYSKTFIVCTGSVGSLSGGMFSLLANTYSYIADITEPQHRTAAMGVLMSVLYATMGLGPIFGSLLVKLPYIGGDNFPVYCALSVDLIAATLSLLAMHEPRHEQARRNSCDSSASGKSNALGPLKQLWRPLTSTGSTEPRHTVVLLLMLDVIYLCITAGLGPATLLFASYRYQWRSEQLGYFLSATGMGRACVLLLIAPHILRLLRSRYGTRPKVLDKVDVLCIRFSLCTLLAGLALLFYRNEHESTMYVYAALQAPTALCSPTIQATVIKYCKKTETGQCFGGMALLRSAVMLVFPALLLRVYGWTVSTRPELFLAVPLACASLAVLISFFLQARTTGPLDGQPSALANGQPDALVYGPTNDGSLVSETPSQTAESARDVALAQAETLRENCAQA</sequence>